<feature type="transmembrane region" description="Helical" evidence="1">
    <location>
        <begin position="100"/>
        <end position="121"/>
    </location>
</feature>
<protein>
    <recommendedName>
        <fullName evidence="2">Prepilin type IV endopeptidase peptidase domain-containing protein</fullName>
    </recommendedName>
</protein>
<feature type="domain" description="Prepilin type IV endopeptidase peptidase" evidence="2">
    <location>
        <begin position="14"/>
        <end position="113"/>
    </location>
</feature>
<comment type="caution">
    <text evidence="3">The sequence shown here is derived from an EMBL/GenBank/DDBJ whole genome shotgun (WGS) entry which is preliminary data.</text>
</comment>
<gene>
    <name evidence="3" type="ORF">KIN_24740</name>
</gene>
<dbReference type="Gene3D" id="1.20.120.1220">
    <property type="match status" value="1"/>
</dbReference>
<evidence type="ECO:0000256" key="1">
    <source>
        <dbReference type="SAM" id="Phobius"/>
    </source>
</evidence>
<dbReference type="Proteomes" id="UP000436822">
    <property type="component" value="Unassembled WGS sequence"/>
</dbReference>
<sequence>MALDPAVAGWFLLFALPICLWAAWTDLSSMLIKNEAVLALLAVFVVIGFLTLPLPVFGQQLLHLVIVLIVTFLLTLIGLIGAGDAKFAAAIAPFVAREDIFNMMLIFSVCAIVGFLSHRLARSIGPIRRLAPNWKSWGEKETFPMGYPLGFSLIIYLLFAFFD</sequence>
<feature type="transmembrane region" description="Helical" evidence="1">
    <location>
        <begin position="61"/>
        <end position="80"/>
    </location>
</feature>
<organism evidence="3 4">
    <name type="scientific">Litoreibacter roseus</name>
    <dbReference type="NCBI Taxonomy" id="2601869"/>
    <lineage>
        <taxon>Bacteria</taxon>
        <taxon>Pseudomonadati</taxon>
        <taxon>Pseudomonadota</taxon>
        <taxon>Alphaproteobacteria</taxon>
        <taxon>Rhodobacterales</taxon>
        <taxon>Roseobacteraceae</taxon>
        <taxon>Litoreibacter</taxon>
    </lineage>
</organism>
<feature type="transmembrane region" description="Helical" evidence="1">
    <location>
        <begin position="142"/>
        <end position="162"/>
    </location>
</feature>
<keyword evidence="1" id="KW-1133">Transmembrane helix</keyword>
<evidence type="ECO:0000259" key="2">
    <source>
        <dbReference type="Pfam" id="PF01478"/>
    </source>
</evidence>
<dbReference type="EMBL" id="BLJE01000002">
    <property type="protein sequence ID" value="GFE65400.1"/>
    <property type="molecule type" value="Genomic_DNA"/>
</dbReference>
<dbReference type="InterPro" id="IPR000045">
    <property type="entry name" value="Prepilin_IV_endopep_pep"/>
</dbReference>
<reference evidence="3 4" key="1">
    <citation type="submission" date="2019-12" db="EMBL/GenBank/DDBJ databases">
        <title>Litoreibacter badius sp. nov., a novel bacteriochlorophyll a-containing bacterium in the genus Litoreibacter.</title>
        <authorList>
            <person name="Kanamuro M."/>
            <person name="Takabe Y."/>
            <person name="Mori K."/>
            <person name="Takaichi S."/>
            <person name="Hanada S."/>
        </authorList>
    </citation>
    <scope>NUCLEOTIDE SEQUENCE [LARGE SCALE GENOMIC DNA]</scope>
    <source>
        <strain evidence="3 4">K6</strain>
    </source>
</reference>
<keyword evidence="1" id="KW-0472">Membrane</keyword>
<dbReference type="OrthoDB" id="7709484at2"/>
<evidence type="ECO:0000313" key="3">
    <source>
        <dbReference type="EMBL" id="GFE65400.1"/>
    </source>
</evidence>
<feature type="transmembrane region" description="Helical" evidence="1">
    <location>
        <begin position="36"/>
        <end position="54"/>
    </location>
</feature>
<keyword evidence="4" id="KW-1185">Reference proteome</keyword>
<keyword evidence="1" id="KW-0812">Transmembrane</keyword>
<evidence type="ECO:0000313" key="4">
    <source>
        <dbReference type="Proteomes" id="UP000436822"/>
    </source>
</evidence>
<dbReference type="AlphaFoldDB" id="A0A6N6JHT9"/>
<proteinExistence type="predicted"/>
<accession>A0A6N6JHT9</accession>
<dbReference type="Pfam" id="PF01478">
    <property type="entry name" value="Peptidase_A24"/>
    <property type="match status" value="1"/>
</dbReference>
<dbReference type="RefSeq" id="WP_159807278.1">
    <property type="nucleotide sequence ID" value="NZ_BLJE01000002.1"/>
</dbReference>
<feature type="transmembrane region" description="Helical" evidence="1">
    <location>
        <begin position="7"/>
        <end position="24"/>
    </location>
</feature>
<dbReference type="GO" id="GO:0016020">
    <property type="term" value="C:membrane"/>
    <property type="evidence" value="ECO:0007669"/>
    <property type="project" value="InterPro"/>
</dbReference>
<name>A0A6N6JHT9_9RHOB</name>
<dbReference type="GO" id="GO:0004190">
    <property type="term" value="F:aspartic-type endopeptidase activity"/>
    <property type="evidence" value="ECO:0007669"/>
    <property type="project" value="InterPro"/>
</dbReference>